<evidence type="ECO:0000313" key="1">
    <source>
        <dbReference type="EMBL" id="MBE9211774.1"/>
    </source>
</evidence>
<evidence type="ECO:0000313" key="2">
    <source>
        <dbReference type="Proteomes" id="UP000620559"/>
    </source>
</evidence>
<name>A0A8J7F5M2_9CYAN</name>
<dbReference type="AlphaFoldDB" id="A0A8J7F5M2"/>
<dbReference type="Proteomes" id="UP000620559">
    <property type="component" value="Unassembled WGS sequence"/>
</dbReference>
<dbReference type="RefSeq" id="WP_193917065.1">
    <property type="nucleotide sequence ID" value="NZ_JADEWL010000007.1"/>
</dbReference>
<sequence>MQQIGSNELPENLQKLFTEVQRTKTPLTVIHEGKPLVIISPATTQPKRATFGVMKGSGEILGDLITPAVSLSTWEVLQYR</sequence>
<gene>
    <name evidence="1" type="ORF">IQ247_03415</name>
</gene>
<reference evidence="1" key="1">
    <citation type="submission" date="2020-10" db="EMBL/GenBank/DDBJ databases">
        <authorList>
            <person name="Castelo-Branco R."/>
            <person name="Eusebio N."/>
            <person name="Adriana R."/>
            <person name="Vieira A."/>
            <person name="Brugerolle De Fraissinette N."/>
            <person name="Rezende De Castro R."/>
            <person name="Schneider M.P."/>
            <person name="Vasconcelos V."/>
            <person name="Leao P.N."/>
        </authorList>
    </citation>
    <scope>NUCLEOTIDE SEQUENCE</scope>
    <source>
        <strain evidence="1">LEGE 06105</strain>
    </source>
</reference>
<proteinExistence type="predicted"/>
<comment type="caution">
    <text evidence="1">The sequence shown here is derived from an EMBL/GenBank/DDBJ whole genome shotgun (WGS) entry which is preliminary data.</text>
</comment>
<protein>
    <submittedName>
        <fullName evidence="1">Type II toxin-antitoxin system Phd/YefM family antitoxin</fullName>
    </submittedName>
</protein>
<organism evidence="1 2">
    <name type="scientific">Plectonema cf. radiosum LEGE 06105</name>
    <dbReference type="NCBI Taxonomy" id="945769"/>
    <lineage>
        <taxon>Bacteria</taxon>
        <taxon>Bacillati</taxon>
        <taxon>Cyanobacteriota</taxon>
        <taxon>Cyanophyceae</taxon>
        <taxon>Oscillatoriophycideae</taxon>
        <taxon>Oscillatoriales</taxon>
        <taxon>Microcoleaceae</taxon>
        <taxon>Plectonema</taxon>
    </lineage>
</organism>
<keyword evidence="2" id="KW-1185">Reference proteome</keyword>
<accession>A0A8J7F5M2</accession>
<dbReference type="EMBL" id="JADEWL010000007">
    <property type="protein sequence ID" value="MBE9211774.1"/>
    <property type="molecule type" value="Genomic_DNA"/>
</dbReference>